<dbReference type="GO" id="GO:0006281">
    <property type="term" value="P:DNA repair"/>
    <property type="evidence" value="ECO:0007669"/>
    <property type="project" value="InterPro"/>
</dbReference>
<dbReference type="Gene3D" id="3.30.70.270">
    <property type="match status" value="1"/>
</dbReference>
<dbReference type="InterPro" id="IPR050116">
    <property type="entry name" value="DNA_polymerase-Y"/>
</dbReference>
<dbReference type="GO" id="GO:0003887">
    <property type="term" value="F:DNA-directed DNA polymerase activity"/>
    <property type="evidence" value="ECO:0007669"/>
    <property type="project" value="TreeGrafter"/>
</dbReference>
<dbReference type="Gene3D" id="3.40.1170.60">
    <property type="match status" value="1"/>
</dbReference>
<protein>
    <recommendedName>
        <fullName evidence="1">UmuC domain-containing protein</fullName>
    </recommendedName>
</protein>
<dbReference type="InterPro" id="IPR001126">
    <property type="entry name" value="UmuC"/>
</dbReference>
<feature type="domain" description="UmuC" evidence="1">
    <location>
        <begin position="5"/>
        <end position="188"/>
    </location>
</feature>
<dbReference type="GO" id="GO:0009432">
    <property type="term" value="P:SOS response"/>
    <property type="evidence" value="ECO:0007669"/>
    <property type="project" value="TreeGrafter"/>
</dbReference>
<evidence type="ECO:0000313" key="2">
    <source>
        <dbReference type="EMBL" id="SVD82587.1"/>
    </source>
</evidence>
<dbReference type="PROSITE" id="PS50173">
    <property type="entry name" value="UMUC"/>
    <property type="match status" value="1"/>
</dbReference>
<dbReference type="AlphaFoldDB" id="A0A382YGZ1"/>
<organism evidence="2">
    <name type="scientific">marine metagenome</name>
    <dbReference type="NCBI Taxonomy" id="408172"/>
    <lineage>
        <taxon>unclassified sequences</taxon>
        <taxon>metagenomes</taxon>
        <taxon>ecological metagenomes</taxon>
    </lineage>
</organism>
<dbReference type="Pfam" id="PF00817">
    <property type="entry name" value="IMS"/>
    <property type="match status" value="1"/>
</dbReference>
<evidence type="ECO:0000259" key="1">
    <source>
        <dbReference type="PROSITE" id="PS50173"/>
    </source>
</evidence>
<dbReference type="InterPro" id="IPR043502">
    <property type="entry name" value="DNA/RNA_pol_sf"/>
</dbReference>
<dbReference type="PANTHER" id="PTHR11076">
    <property type="entry name" value="DNA REPAIR POLYMERASE UMUC / TRANSFERASE FAMILY MEMBER"/>
    <property type="match status" value="1"/>
</dbReference>
<sequence>MTLNWLYLDLNSYFASVEQQINKRLRDKPVAIVPCLTDATCAIAASYEAKAYGIKTGTMIYEAKRLCPKLICVKANHENYVDYHHKILTEIEKYIPIEIVASIDEVACRLMGKQCQENEVRQLAKNIKQGLQKKIGKYIRCSIGIAPNRFLAKTASNLEKPDGLQVLYTQDVPERIKHFKLSDLTGIGHAMEDRLQ</sequence>
<dbReference type="EMBL" id="UINC01175786">
    <property type="protein sequence ID" value="SVD82587.1"/>
    <property type="molecule type" value="Genomic_DNA"/>
</dbReference>
<dbReference type="InterPro" id="IPR043128">
    <property type="entry name" value="Rev_trsase/Diguanyl_cyclase"/>
</dbReference>
<gene>
    <name evidence="2" type="ORF">METZ01_LOCUS435441</name>
</gene>
<dbReference type="GO" id="GO:0042276">
    <property type="term" value="P:error-prone translesion synthesis"/>
    <property type="evidence" value="ECO:0007669"/>
    <property type="project" value="TreeGrafter"/>
</dbReference>
<proteinExistence type="predicted"/>
<dbReference type="GO" id="GO:0005829">
    <property type="term" value="C:cytosol"/>
    <property type="evidence" value="ECO:0007669"/>
    <property type="project" value="TreeGrafter"/>
</dbReference>
<reference evidence="2" key="1">
    <citation type="submission" date="2018-05" db="EMBL/GenBank/DDBJ databases">
        <authorList>
            <person name="Lanie J.A."/>
            <person name="Ng W.-L."/>
            <person name="Kazmierczak K.M."/>
            <person name="Andrzejewski T.M."/>
            <person name="Davidsen T.M."/>
            <person name="Wayne K.J."/>
            <person name="Tettelin H."/>
            <person name="Glass J.I."/>
            <person name="Rusch D."/>
            <person name="Podicherti R."/>
            <person name="Tsui H.-C.T."/>
            <person name="Winkler M.E."/>
        </authorList>
    </citation>
    <scope>NUCLEOTIDE SEQUENCE</scope>
</reference>
<name>A0A382YGZ1_9ZZZZ</name>
<feature type="non-terminal residue" evidence="2">
    <location>
        <position position="196"/>
    </location>
</feature>
<accession>A0A382YGZ1</accession>
<dbReference type="PANTHER" id="PTHR11076:SF33">
    <property type="entry name" value="DNA POLYMERASE KAPPA"/>
    <property type="match status" value="1"/>
</dbReference>
<dbReference type="SUPFAM" id="SSF56672">
    <property type="entry name" value="DNA/RNA polymerases"/>
    <property type="match status" value="1"/>
</dbReference>